<dbReference type="EMBL" id="MCGR01000032">
    <property type="protein sequence ID" value="ORY77267.1"/>
    <property type="molecule type" value="Genomic_DNA"/>
</dbReference>
<feature type="region of interest" description="Disordered" evidence="1">
    <location>
        <begin position="228"/>
        <end position="254"/>
    </location>
</feature>
<dbReference type="InterPro" id="IPR001810">
    <property type="entry name" value="F-box_dom"/>
</dbReference>
<dbReference type="SUPFAM" id="SSF52047">
    <property type="entry name" value="RNI-like"/>
    <property type="match status" value="1"/>
</dbReference>
<dbReference type="InterPro" id="IPR032675">
    <property type="entry name" value="LRR_dom_sf"/>
</dbReference>
<evidence type="ECO:0000256" key="1">
    <source>
        <dbReference type="SAM" id="MobiDB-lite"/>
    </source>
</evidence>
<dbReference type="Gene3D" id="1.20.1280.50">
    <property type="match status" value="1"/>
</dbReference>
<dbReference type="AlphaFoldDB" id="A0A1Y2F0N0"/>
<evidence type="ECO:0000313" key="3">
    <source>
        <dbReference type="EMBL" id="ORY77267.1"/>
    </source>
</evidence>
<dbReference type="PROSITE" id="PS50181">
    <property type="entry name" value="FBOX"/>
    <property type="match status" value="1"/>
</dbReference>
<organism evidence="3 4">
    <name type="scientific">Leucosporidium creatinivorum</name>
    <dbReference type="NCBI Taxonomy" id="106004"/>
    <lineage>
        <taxon>Eukaryota</taxon>
        <taxon>Fungi</taxon>
        <taxon>Dikarya</taxon>
        <taxon>Basidiomycota</taxon>
        <taxon>Pucciniomycotina</taxon>
        <taxon>Microbotryomycetes</taxon>
        <taxon>Leucosporidiales</taxon>
        <taxon>Leucosporidium</taxon>
    </lineage>
</organism>
<keyword evidence="4" id="KW-1185">Reference proteome</keyword>
<feature type="region of interest" description="Disordered" evidence="1">
    <location>
        <begin position="34"/>
        <end position="66"/>
    </location>
</feature>
<sequence>MAPSQLHHQLQRNQQYTTLIHSYSRPYFSPLTTSSTSTSTCPELNQTTTNITSSSSHPTAINSSSNQFRPFESTPLEIIERILSFLPLDSLLRLKRLDRSFQTLLSSPHLYPIIHLPSTPSPAPQLLSLLPSLLPGTHSLSLRSFPLYALSSLLPNLTPRLTFLDLSFSAVRDEELSLMAENRALEGVKEIRLKGCRGVRDGDWLASVLPRAEVVDLSWSGLASLPEGCGSGSAEVDSPSEHESELSSSPTDSNDSGFFELDNLAFLLPSKARLTPFPSLQHLSLSSLPYLPAPSLSSFLSSLPPTLQHLDLSHLSLSPSLLRSLIPTKELSSVDLVGNDRLTKREIQLLKASREWRCVEVRHSAVLESEGVEDVRRFVEMVAGLVGRSTREASEESGGGEE</sequence>
<dbReference type="SUPFAM" id="SSF81383">
    <property type="entry name" value="F-box domain"/>
    <property type="match status" value="1"/>
</dbReference>
<dbReference type="Proteomes" id="UP000193467">
    <property type="component" value="Unassembled WGS sequence"/>
</dbReference>
<dbReference type="OrthoDB" id="629492at2759"/>
<proteinExistence type="predicted"/>
<name>A0A1Y2F0N0_9BASI</name>
<reference evidence="3 4" key="1">
    <citation type="submission" date="2016-07" db="EMBL/GenBank/DDBJ databases">
        <title>Pervasive Adenine N6-methylation of Active Genes in Fungi.</title>
        <authorList>
            <consortium name="DOE Joint Genome Institute"/>
            <person name="Mondo S.J."/>
            <person name="Dannebaum R.O."/>
            <person name="Kuo R.C."/>
            <person name="Labutti K."/>
            <person name="Haridas S."/>
            <person name="Kuo A."/>
            <person name="Salamov A."/>
            <person name="Ahrendt S.R."/>
            <person name="Lipzen A."/>
            <person name="Sullivan W."/>
            <person name="Andreopoulos W.B."/>
            <person name="Clum A."/>
            <person name="Lindquist E."/>
            <person name="Daum C."/>
            <person name="Ramamoorthy G.K."/>
            <person name="Gryganskyi A."/>
            <person name="Culley D."/>
            <person name="Magnuson J.K."/>
            <person name="James T.Y."/>
            <person name="O'Malley M.A."/>
            <person name="Stajich J.E."/>
            <person name="Spatafora J.W."/>
            <person name="Visel A."/>
            <person name="Grigoriev I.V."/>
        </authorList>
    </citation>
    <scope>NUCLEOTIDE SEQUENCE [LARGE SCALE GENOMIC DNA]</scope>
    <source>
        <strain evidence="3 4">62-1032</strain>
    </source>
</reference>
<evidence type="ECO:0000259" key="2">
    <source>
        <dbReference type="PROSITE" id="PS50181"/>
    </source>
</evidence>
<dbReference type="InterPro" id="IPR036047">
    <property type="entry name" value="F-box-like_dom_sf"/>
</dbReference>
<comment type="caution">
    <text evidence="3">The sequence shown here is derived from an EMBL/GenBank/DDBJ whole genome shotgun (WGS) entry which is preliminary data.</text>
</comment>
<feature type="compositionally biased region" description="Low complexity" evidence="1">
    <location>
        <begin position="47"/>
        <end position="56"/>
    </location>
</feature>
<feature type="domain" description="F-box" evidence="2">
    <location>
        <begin position="68"/>
        <end position="114"/>
    </location>
</feature>
<accession>A0A1Y2F0N0</accession>
<protein>
    <recommendedName>
        <fullName evidence="2">F-box domain-containing protein</fullName>
    </recommendedName>
</protein>
<evidence type="ECO:0000313" key="4">
    <source>
        <dbReference type="Proteomes" id="UP000193467"/>
    </source>
</evidence>
<dbReference type="InParanoid" id="A0A1Y2F0N0"/>
<dbReference type="Gene3D" id="3.80.10.10">
    <property type="entry name" value="Ribonuclease Inhibitor"/>
    <property type="match status" value="1"/>
</dbReference>
<gene>
    <name evidence="3" type="ORF">BCR35DRAFT_305575</name>
</gene>
<feature type="compositionally biased region" description="Polar residues" evidence="1">
    <location>
        <begin position="57"/>
        <end position="66"/>
    </location>
</feature>